<feature type="chain" id="PRO_5019567930" description="Ecp2 effector protein-like domain-containing protein" evidence="1">
    <location>
        <begin position="25"/>
        <end position="199"/>
    </location>
</feature>
<evidence type="ECO:0000313" key="3">
    <source>
        <dbReference type="EMBL" id="ROV98872.1"/>
    </source>
</evidence>
<dbReference type="EMBL" id="LJZO01000012">
    <property type="protein sequence ID" value="ROV98872.1"/>
    <property type="molecule type" value="Genomic_DNA"/>
</dbReference>
<dbReference type="STRING" id="252740.A0A423W696"/>
<dbReference type="OrthoDB" id="5197861at2759"/>
<keyword evidence="1" id="KW-0732">Signal</keyword>
<gene>
    <name evidence="3" type="ORF">VSDG_03708</name>
</gene>
<feature type="signal peptide" evidence="1">
    <location>
        <begin position="1"/>
        <end position="24"/>
    </location>
</feature>
<dbReference type="AlphaFoldDB" id="A0A423W696"/>
<protein>
    <recommendedName>
        <fullName evidence="2">Ecp2 effector protein-like domain-containing protein</fullName>
    </recommendedName>
</protein>
<evidence type="ECO:0000313" key="4">
    <source>
        <dbReference type="Proteomes" id="UP000284375"/>
    </source>
</evidence>
<evidence type="ECO:0000256" key="1">
    <source>
        <dbReference type="SAM" id="SignalP"/>
    </source>
</evidence>
<evidence type="ECO:0000259" key="2">
    <source>
        <dbReference type="Pfam" id="PF14856"/>
    </source>
</evidence>
<dbReference type="Proteomes" id="UP000284375">
    <property type="component" value="Unassembled WGS sequence"/>
</dbReference>
<comment type="caution">
    <text evidence="3">The sequence shown here is derived from an EMBL/GenBank/DDBJ whole genome shotgun (WGS) entry which is preliminary data.</text>
</comment>
<dbReference type="InterPro" id="IPR029226">
    <property type="entry name" value="Ecp2-like"/>
</dbReference>
<dbReference type="Pfam" id="PF14856">
    <property type="entry name" value="Hce2"/>
    <property type="match status" value="1"/>
</dbReference>
<keyword evidence="4" id="KW-1185">Reference proteome</keyword>
<proteinExistence type="predicted"/>
<name>A0A423W696_CYTCH</name>
<sequence>MSTMARFTILLGALLLGLASLAFAMPPGSVSASGNISKPISKPSSKPLFRSFGLGRDSTRIDDQLERRDFIWTYTRAHDQNLCSTSSFVKVDDSGPLLSACKVFAKYNTDGYWLVTGFDSHGSHWKRFASVQSCVVAIRRTDGKTDQVPIGNQDVNDLMNSVIHNFGDGDTLPTVQGKMTCHKEHAGTAAVEWKIYEED</sequence>
<organism evidence="3 4">
    <name type="scientific">Cytospora chrysosperma</name>
    <name type="common">Cytospora canker fungus</name>
    <name type="synonym">Sphaeria chrysosperma</name>
    <dbReference type="NCBI Taxonomy" id="252740"/>
    <lineage>
        <taxon>Eukaryota</taxon>
        <taxon>Fungi</taxon>
        <taxon>Dikarya</taxon>
        <taxon>Ascomycota</taxon>
        <taxon>Pezizomycotina</taxon>
        <taxon>Sordariomycetes</taxon>
        <taxon>Sordariomycetidae</taxon>
        <taxon>Diaporthales</taxon>
        <taxon>Cytosporaceae</taxon>
        <taxon>Cytospora</taxon>
    </lineage>
</organism>
<feature type="domain" description="Ecp2 effector protein-like" evidence="2">
    <location>
        <begin position="83"/>
        <end position="181"/>
    </location>
</feature>
<accession>A0A423W696</accession>
<reference evidence="3 4" key="1">
    <citation type="submission" date="2015-09" db="EMBL/GenBank/DDBJ databases">
        <title>Host preference determinants of Valsa canker pathogens revealed by comparative genomics.</title>
        <authorList>
            <person name="Yin Z."/>
            <person name="Huang L."/>
        </authorList>
    </citation>
    <scope>NUCLEOTIDE SEQUENCE [LARGE SCALE GENOMIC DNA]</scope>
    <source>
        <strain evidence="3 4">YSFL</strain>
    </source>
</reference>